<evidence type="ECO:0000256" key="1">
    <source>
        <dbReference type="ARBA" id="ARBA00010759"/>
    </source>
</evidence>
<dbReference type="InterPro" id="IPR036821">
    <property type="entry name" value="Peptide_deformylase_sf"/>
</dbReference>
<dbReference type="NCBIfam" id="NF006670">
    <property type="entry name" value="PRK09218.1"/>
    <property type="match status" value="1"/>
</dbReference>
<dbReference type="Gene3D" id="3.90.45.10">
    <property type="entry name" value="Peptide deformylase"/>
    <property type="match status" value="1"/>
</dbReference>
<dbReference type="RefSeq" id="WP_262950683.1">
    <property type="nucleotide sequence ID" value="NZ_AP028127.1"/>
</dbReference>
<name>A0ABN6ZF76_9FIRM</name>
<organism evidence="3 4">
    <name type="scientific">Turicibacter faecis</name>
    <dbReference type="NCBI Taxonomy" id="2963365"/>
    <lineage>
        <taxon>Bacteria</taxon>
        <taxon>Bacillati</taxon>
        <taxon>Bacillota</taxon>
        <taxon>Erysipelotrichia</taxon>
        <taxon>Erysipelotrichales</taxon>
        <taxon>Turicibacteraceae</taxon>
        <taxon>Turicibacter</taxon>
    </lineage>
</organism>
<dbReference type="PANTHER" id="PTHR10458">
    <property type="entry name" value="PEPTIDE DEFORMYLASE"/>
    <property type="match status" value="1"/>
</dbReference>
<dbReference type="InterPro" id="IPR023635">
    <property type="entry name" value="Peptide_deformylase"/>
</dbReference>
<evidence type="ECO:0000256" key="2">
    <source>
        <dbReference type="SAM" id="Phobius"/>
    </source>
</evidence>
<keyword evidence="2" id="KW-1133">Transmembrane helix</keyword>
<dbReference type="PANTHER" id="PTHR10458:SF22">
    <property type="entry name" value="PEPTIDE DEFORMYLASE"/>
    <property type="match status" value="1"/>
</dbReference>
<dbReference type="Pfam" id="PF01327">
    <property type="entry name" value="Pep_deformylase"/>
    <property type="match status" value="1"/>
</dbReference>
<protein>
    <submittedName>
        <fullName evidence="3">Peptide deformylase</fullName>
    </submittedName>
</protein>
<sequence length="136" mass="15158">MIRPIMKDVNFLSKKSVVATKADLAAANDLVDTLRANLDGCVGMAANMIGVQKRIIAFAVGEMIVVMMNPVIVKKKKRYVTTEGCLSLTGVREAVRYEEIEVEYMDRNFVKHRGTFTGFVAQIIQHEIDHCNGIII</sequence>
<accession>A0ABN6ZF76</accession>
<keyword evidence="2" id="KW-0812">Transmembrane</keyword>
<comment type="similarity">
    <text evidence="1">Belongs to the polypeptide deformylase family.</text>
</comment>
<keyword evidence="4" id="KW-1185">Reference proteome</keyword>
<evidence type="ECO:0000313" key="3">
    <source>
        <dbReference type="EMBL" id="BEH90420.1"/>
    </source>
</evidence>
<dbReference type="CDD" id="cd00487">
    <property type="entry name" value="Pep_deformylase"/>
    <property type="match status" value="1"/>
</dbReference>
<dbReference type="PIRSF" id="PIRSF004749">
    <property type="entry name" value="Pep_def"/>
    <property type="match status" value="1"/>
</dbReference>
<dbReference type="Proteomes" id="UP001432099">
    <property type="component" value="Chromosome"/>
</dbReference>
<reference evidence="3" key="1">
    <citation type="journal article" date="2024" name="Int. J. Syst. Evol. Microbiol.">
        <title>Turicibacter faecis sp. nov., isolated from faeces of heart failure mouse model.</title>
        <authorList>
            <person name="Imamura Y."/>
            <person name="Motooka D."/>
            <person name="Nakajima Y."/>
            <person name="Ito S."/>
            <person name="Kitakaze M."/>
            <person name="Iida T."/>
            <person name="Nakamura S."/>
        </authorList>
    </citation>
    <scope>NUCLEOTIDE SEQUENCE</scope>
    <source>
        <strain evidence="3">TC023</strain>
    </source>
</reference>
<dbReference type="PRINTS" id="PR01576">
    <property type="entry name" value="PDEFORMYLASE"/>
</dbReference>
<proteinExistence type="inferred from homology"/>
<keyword evidence="2" id="KW-0472">Membrane</keyword>
<dbReference type="SUPFAM" id="SSF56420">
    <property type="entry name" value="Peptide deformylase"/>
    <property type="match status" value="1"/>
</dbReference>
<gene>
    <name evidence="3" type="primary">fms</name>
    <name evidence="3" type="ORF">T23_05220</name>
</gene>
<feature type="transmembrane region" description="Helical" evidence="2">
    <location>
        <begin position="55"/>
        <end position="73"/>
    </location>
</feature>
<evidence type="ECO:0000313" key="4">
    <source>
        <dbReference type="Proteomes" id="UP001432099"/>
    </source>
</evidence>
<dbReference type="EMBL" id="AP028127">
    <property type="protein sequence ID" value="BEH90420.1"/>
    <property type="molecule type" value="Genomic_DNA"/>
</dbReference>